<protein>
    <submittedName>
        <fullName evidence="1">Uncharacterized protein</fullName>
    </submittedName>
</protein>
<dbReference type="RefSeq" id="WP_199504901.1">
    <property type="nucleotide sequence ID" value="NZ_DF968112.1"/>
</dbReference>
<name>A0A3F3HE66_9LACO</name>
<dbReference type="EMBL" id="DF968112">
    <property type="protein sequence ID" value="GAP05070.1"/>
    <property type="molecule type" value="Genomic_DNA"/>
</dbReference>
<proteinExistence type="predicted"/>
<reference evidence="1" key="1">
    <citation type="journal article" date="2015" name="BMC Genomics">
        <title>Comparative genomics of Fructobacillus spp. and Leuconostoc spp. reveals niche-specific evolution of Fructobacillus spp.</title>
        <authorList>
            <person name="Endo A."/>
            <person name="Tanizawa Y."/>
            <person name="Tanaka N."/>
            <person name="Maeno S."/>
            <person name="Kumar H."/>
            <person name="Shiwa Y."/>
            <person name="Okada S."/>
            <person name="Yoshikawa H."/>
            <person name="Dicks L."/>
            <person name="Nakagawa J."/>
            <person name="Arita M."/>
        </authorList>
    </citation>
    <scope>NUCLEOTIDE SEQUENCE [LARGE SCALE GENOMIC DNA]</scope>
    <source>
        <strain evidence="1">F214-1</strain>
    </source>
</reference>
<accession>A0A3F3HE66</accession>
<evidence type="ECO:0000313" key="1">
    <source>
        <dbReference type="EMBL" id="GAP05070.1"/>
    </source>
</evidence>
<dbReference type="AlphaFoldDB" id="A0A3F3HE66"/>
<sequence>MQNNNYVKQLIWTVIENSEASNWDEAVKEWSVVGFDTARNADGECVCGQDNLYYLYTIRNDKNGNELSPIGSSCIKKFEREDLNAKVETLEKQLKLLHALENKNFITLSKKFFSKKLLKYLFDRGAFEDQNYDSEDNYEFMLKMFNKHKSPTVKEQKKINAIIINNVIPYLRKLERSKTFNDDKEKFNVIDMNSKHRDDIEQVIFEELEKNSNNDFQDYNDISEVPEEKIVVVQKNHGAGCTFQNAKNAIETYLEYGIRH</sequence>
<organism evidence="1">
    <name type="scientific">Fructobacillus tropaeoli</name>
    <dbReference type="NCBI Taxonomy" id="709323"/>
    <lineage>
        <taxon>Bacteria</taxon>
        <taxon>Bacillati</taxon>
        <taxon>Bacillota</taxon>
        <taxon>Bacilli</taxon>
        <taxon>Lactobacillales</taxon>
        <taxon>Lactobacillaceae</taxon>
        <taxon>Fructobacillus</taxon>
    </lineage>
</organism>
<gene>
    <name evidence="1" type="ORF">FTRO_0350020</name>
</gene>
<dbReference type="Proteomes" id="UP000064514">
    <property type="component" value="Unassembled WGS sequence"/>
</dbReference>